<name>A0ABV5V3G0_9MICO</name>
<dbReference type="Proteomes" id="UP001589613">
    <property type="component" value="Unassembled WGS sequence"/>
</dbReference>
<evidence type="ECO:0000313" key="4">
    <source>
        <dbReference type="Proteomes" id="UP001589613"/>
    </source>
</evidence>
<dbReference type="InterPro" id="IPR036374">
    <property type="entry name" value="OxRdtase_Mopterin-bd_sf"/>
</dbReference>
<protein>
    <submittedName>
        <fullName evidence="3">Molybdopterin-dependent oxidoreductase</fullName>
    </submittedName>
</protein>
<gene>
    <name evidence="3" type="ORF">ACFFN0_09455</name>
</gene>
<evidence type="ECO:0000313" key="3">
    <source>
        <dbReference type="EMBL" id="MFB9732270.1"/>
    </source>
</evidence>
<dbReference type="RefSeq" id="WP_238330396.1">
    <property type="nucleotide sequence ID" value="NZ_JBHMAX010000017.1"/>
</dbReference>
<dbReference type="PANTHER" id="PTHR43032">
    <property type="entry name" value="PROTEIN-METHIONINE-SULFOXIDE REDUCTASE"/>
    <property type="match status" value="1"/>
</dbReference>
<accession>A0ABV5V3G0</accession>
<proteinExistence type="predicted"/>
<dbReference type="Gene3D" id="3.90.420.10">
    <property type="entry name" value="Oxidoreductase, molybdopterin-binding domain"/>
    <property type="match status" value="1"/>
</dbReference>
<dbReference type="EMBL" id="JBHMAX010000017">
    <property type="protein sequence ID" value="MFB9732270.1"/>
    <property type="molecule type" value="Genomic_DNA"/>
</dbReference>
<dbReference type="PANTHER" id="PTHR43032:SF4">
    <property type="entry name" value="OXIDOREDUCTASE MOLYBDOPTERIN-BINDING DOMAIN-CONTAINING PROTEIN"/>
    <property type="match status" value="1"/>
</dbReference>
<feature type="region of interest" description="Disordered" evidence="1">
    <location>
        <begin position="1"/>
        <end position="20"/>
    </location>
</feature>
<feature type="domain" description="Oxidoreductase molybdopterin-binding" evidence="2">
    <location>
        <begin position="30"/>
        <end position="178"/>
    </location>
</feature>
<evidence type="ECO:0000256" key="1">
    <source>
        <dbReference type="SAM" id="MobiDB-lite"/>
    </source>
</evidence>
<comment type="caution">
    <text evidence="3">The sequence shown here is derived from an EMBL/GenBank/DDBJ whole genome shotgun (WGS) entry which is preliminary data.</text>
</comment>
<sequence length="199" mass="21666">MTGDGTGAGPWPDLPPGQRPAGRWLASHYGKVPQVDGERWRLTVRGATADGGLTVLDRGMLAQMKFVEVAAALHCVDRHSVTGLRWGGVRLADVVAAAPPEEGAHHVLLAASRGYSSAVLLEDLLAPDALLATHVDGQPLTREHGWPARVVLPHLYGFKAPKWIAEISYHHTAQQGYWEARGWHPRGRVALEERWAHQG</sequence>
<evidence type="ECO:0000259" key="2">
    <source>
        <dbReference type="Pfam" id="PF00174"/>
    </source>
</evidence>
<dbReference type="Pfam" id="PF00174">
    <property type="entry name" value="Oxidored_molyb"/>
    <property type="match status" value="1"/>
</dbReference>
<dbReference type="SUPFAM" id="SSF56524">
    <property type="entry name" value="Oxidoreductase molybdopterin-binding domain"/>
    <property type="match status" value="1"/>
</dbReference>
<organism evidence="3 4">
    <name type="scientific">Ornithinimicrobium kibberense</name>
    <dbReference type="NCBI Taxonomy" id="282060"/>
    <lineage>
        <taxon>Bacteria</taxon>
        <taxon>Bacillati</taxon>
        <taxon>Actinomycetota</taxon>
        <taxon>Actinomycetes</taxon>
        <taxon>Micrococcales</taxon>
        <taxon>Ornithinimicrobiaceae</taxon>
        <taxon>Ornithinimicrobium</taxon>
    </lineage>
</organism>
<reference evidence="3 4" key="1">
    <citation type="submission" date="2024-09" db="EMBL/GenBank/DDBJ databases">
        <authorList>
            <person name="Sun Q."/>
            <person name="Mori K."/>
        </authorList>
    </citation>
    <scope>NUCLEOTIDE SEQUENCE [LARGE SCALE GENOMIC DNA]</scope>
    <source>
        <strain evidence="3 4">JCM 12763</strain>
    </source>
</reference>
<dbReference type="InterPro" id="IPR000572">
    <property type="entry name" value="OxRdtase_Mopterin-bd_dom"/>
</dbReference>
<keyword evidence="4" id="KW-1185">Reference proteome</keyword>